<evidence type="ECO:0000256" key="3">
    <source>
        <dbReference type="ARBA" id="ARBA00006753"/>
    </source>
</evidence>
<sequence length="417" mass="45474">MAKLKIGICGWGNVATGLYEQLINGNELYSDWEISCIGARRDNPRCNPGSVKILRDIFDVVKEDVDVLVELIGGVETARDLIFEALNSGKHVVTANKAVIFEHGEELIKLARKNNVKLLFESAVCAGTPTIKMLSNDLSANKISKVAGMLNGTTNFILSNMEEGASYADVLKEAQDNGYAEPDPTLDVNGTDAAHKIGILSALAFNTGLPSPEFYIEGIEEIKSQDFIYAEDFNFTIKHLAVAKLSTRGIELRSHPVMLDINSSLAGLKGVRNGIQFDTDLLGAFHVAGSGAGRESTASGLISDLHALSKSNEVSPMNYPDFSNKPNIINFNDLTFKFYVYLEVKDEPGVLALISKTFADHNISFDKVIQKDQLQNGSVPVVIFTDPIIESEMQIALQGLADHPEVLNSKIIRIEDL</sequence>
<dbReference type="Gene3D" id="3.30.360.10">
    <property type="entry name" value="Dihydrodipicolinate Reductase, domain 2"/>
    <property type="match status" value="1"/>
</dbReference>
<dbReference type="Proteomes" id="UP000551848">
    <property type="component" value="Unassembled WGS sequence"/>
</dbReference>
<dbReference type="PROSITE" id="PS01042">
    <property type="entry name" value="HOMOSER_DHGENASE"/>
    <property type="match status" value="1"/>
</dbReference>
<evidence type="ECO:0000313" key="16">
    <source>
        <dbReference type="EMBL" id="MBA4692213.1"/>
    </source>
</evidence>
<dbReference type="SUPFAM" id="SSF55021">
    <property type="entry name" value="ACT-like"/>
    <property type="match status" value="1"/>
</dbReference>
<comment type="pathway">
    <text evidence="1">Amino-acid biosynthesis; L-threonine biosynthesis; L-threonine from L-aspartate: step 3/5.</text>
</comment>
<dbReference type="UniPathway" id="UPA00051">
    <property type="reaction ID" value="UER00465"/>
</dbReference>
<dbReference type="InterPro" id="IPR036291">
    <property type="entry name" value="NAD(P)-bd_dom_sf"/>
</dbReference>
<dbReference type="SUPFAM" id="SSF55347">
    <property type="entry name" value="Glyceraldehyde-3-phosphate dehydrogenase-like, C-terminal domain"/>
    <property type="match status" value="1"/>
</dbReference>
<comment type="similarity">
    <text evidence="3 14">Belongs to the homoserine dehydrogenase family.</text>
</comment>
<proteinExistence type="inferred from homology"/>
<keyword evidence="8 13" id="KW-0521">NADP</keyword>
<dbReference type="Gene3D" id="3.30.70.260">
    <property type="match status" value="1"/>
</dbReference>
<dbReference type="PIRSF" id="PIRSF000098">
    <property type="entry name" value="Homoser_dehydrog"/>
    <property type="match status" value="1"/>
</dbReference>
<dbReference type="EC" id="1.1.1.3" evidence="4"/>
<evidence type="ECO:0000256" key="12">
    <source>
        <dbReference type="PIRSR" id="PIRSR000098-1"/>
    </source>
</evidence>
<feature type="binding site" evidence="13">
    <location>
        <position position="181"/>
    </location>
    <ligand>
        <name>L-homoserine</name>
        <dbReference type="ChEBI" id="CHEBI:57476"/>
    </ligand>
</feature>
<evidence type="ECO:0000256" key="7">
    <source>
        <dbReference type="ARBA" id="ARBA00022697"/>
    </source>
</evidence>
<dbReference type="InterPro" id="IPR002912">
    <property type="entry name" value="ACT_dom"/>
</dbReference>
<protein>
    <recommendedName>
        <fullName evidence="5">Homoserine dehydrogenase</fullName>
        <ecNumber evidence="4">1.1.1.3</ecNumber>
    </recommendedName>
</protein>
<dbReference type="NCBIfam" id="NF004976">
    <property type="entry name" value="PRK06349.1"/>
    <property type="match status" value="1"/>
</dbReference>
<dbReference type="CDD" id="cd04881">
    <property type="entry name" value="ACT_HSDH-Hom"/>
    <property type="match status" value="1"/>
</dbReference>
<comment type="catalytic activity">
    <reaction evidence="11">
        <text>L-homoserine + NAD(+) = L-aspartate 4-semialdehyde + NADH + H(+)</text>
        <dbReference type="Rhea" id="RHEA:15757"/>
        <dbReference type="ChEBI" id="CHEBI:15378"/>
        <dbReference type="ChEBI" id="CHEBI:57476"/>
        <dbReference type="ChEBI" id="CHEBI:57540"/>
        <dbReference type="ChEBI" id="CHEBI:57945"/>
        <dbReference type="ChEBI" id="CHEBI:537519"/>
        <dbReference type="EC" id="1.1.1.3"/>
    </reaction>
    <physiologicalReaction direction="right-to-left" evidence="11">
        <dbReference type="Rhea" id="RHEA:15759"/>
    </physiologicalReaction>
</comment>
<evidence type="ECO:0000256" key="13">
    <source>
        <dbReference type="PIRSR" id="PIRSR000098-2"/>
    </source>
</evidence>
<evidence type="ECO:0000256" key="11">
    <source>
        <dbReference type="ARBA" id="ARBA00049031"/>
    </source>
</evidence>
<dbReference type="GO" id="GO:0009086">
    <property type="term" value="P:methionine biosynthetic process"/>
    <property type="evidence" value="ECO:0007669"/>
    <property type="project" value="UniProtKB-KW"/>
</dbReference>
<dbReference type="EMBL" id="JACETL010000002">
    <property type="protein sequence ID" value="MBA4692213.1"/>
    <property type="molecule type" value="Genomic_DNA"/>
</dbReference>
<comment type="pathway">
    <text evidence="2">Amino-acid biosynthesis; L-methionine biosynthesis via de novo pathway; L-homoserine from L-aspartate: step 3/3.</text>
</comment>
<evidence type="ECO:0000256" key="1">
    <source>
        <dbReference type="ARBA" id="ARBA00005056"/>
    </source>
</evidence>
<dbReference type="GO" id="GO:0009088">
    <property type="term" value="P:threonine biosynthetic process"/>
    <property type="evidence" value="ECO:0007669"/>
    <property type="project" value="UniProtKB-UniPathway"/>
</dbReference>
<gene>
    <name evidence="16" type="ORF">H2072_00530</name>
</gene>
<evidence type="ECO:0000256" key="2">
    <source>
        <dbReference type="ARBA" id="ARBA00005062"/>
    </source>
</evidence>
<keyword evidence="9 16" id="KW-0560">Oxidoreductase</keyword>
<dbReference type="InterPro" id="IPR045865">
    <property type="entry name" value="ACT-like_dom_sf"/>
</dbReference>
<evidence type="ECO:0000256" key="4">
    <source>
        <dbReference type="ARBA" id="ARBA00013213"/>
    </source>
</evidence>
<feature type="binding site" evidence="13">
    <location>
        <position position="97"/>
    </location>
    <ligand>
        <name>NADPH</name>
        <dbReference type="ChEBI" id="CHEBI:57783"/>
    </ligand>
</feature>
<organism evidence="16 17">
    <name type="scientific">SAR86 cluster bacterium</name>
    <dbReference type="NCBI Taxonomy" id="2030880"/>
    <lineage>
        <taxon>Bacteria</taxon>
        <taxon>Pseudomonadati</taxon>
        <taxon>Pseudomonadota</taxon>
        <taxon>Gammaproteobacteria</taxon>
        <taxon>SAR86 cluster</taxon>
    </lineage>
</organism>
<dbReference type="PANTHER" id="PTHR43331:SF1">
    <property type="entry name" value="HOMOSERINE DEHYDROGENASE"/>
    <property type="match status" value="1"/>
</dbReference>
<evidence type="ECO:0000256" key="5">
    <source>
        <dbReference type="ARBA" id="ARBA00013376"/>
    </source>
</evidence>
<keyword evidence="10" id="KW-0486">Methionine biosynthesis</keyword>
<dbReference type="InterPro" id="IPR019811">
    <property type="entry name" value="HDH_CS"/>
</dbReference>
<reference evidence="16 17" key="1">
    <citation type="submission" date="2020-06" db="EMBL/GenBank/DDBJ databases">
        <title>Dysbiosis in marine aquaculture revealed through microbiome analysis: reverse ecology for environmental sustainability.</title>
        <authorList>
            <person name="Haro-Moreno J.M."/>
            <person name="Coutinho F.H."/>
            <person name="Zaragoza-Solas A."/>
            <person name="Picazo A."/>
            <person name="Almagro-Moreno S."/>
            <person name="Lopez-Perez M."/>
        </authorList>
    </citation>
    <scope>NUCLEOTIDE SEQUENCE [LARGE SCALE GENOMIC DNA]</scope>
    <source>
        <strain evidence="16">MCMED-G41</strain>
    </source>
</reference>
<dbReference type="Gene3D" id="3.40.50.720">
    <property type="entry name" value="NAD(P)-binding Rossmann-like Domain"/>
    <property type="match status" value="1"/>
</dbReference>
<evidence type="ECO:0000313" key="17">
    <source>
        <dbReference type="Proteomes" id="UP000551848"/>
    </source>
</evidence>
<name>A0A838Y4G4_9GAMM</name>
<evidence type="ECO:0000256" key="10">
    <source>
        <dbReference type="ARBA" id="ARBA00023167"/>
    </source>
</evidence>
<dbReference type="InterPro" id="IPR001342">
    <property type="entry name" value="HDH_cat"/>
</dbReference>
<evidence type="ECO:0000256" key="14">
    <source>
        <dbReference type="RuleBase" id="RU004171"/>
    </source>
</evidence>
<accession>A0A838Y4G4</accession>
<dbReference type="InterPro" id="IPR005106">
    <property type="entry name" value="Asp/hSer_DH_NAD-bd"/>
</dbReference>
<dbReference type="PANTHER" id="PTHR43331">
    <property type="entry name" value="HOMOSERINE DEHYDROGENASE"/>
    <property type="match status" value="1"/>
</dbReference>
<keyword evidence="6" id="KW-0028">Amino-acid biosynthesis</keyword>
<keyword evidence="7" id="KW-0791">Threonine biosynthesis</keyword>
<dbReference type="Pfam" id="PF03447">
    <property type="entry name" value="NAD_binding_3"/>
    <property type="match status" value="1"/>
</dbReference>
<feature type="active site" description="Proton donor" evidence="12">
    <location>
        <position position="196"/>
    </location>
</feature>
<dbReference type="SUPFAM" id="SSF51735">
    <property type="entry name" value="NAD(P)-binding Rossmann-fold domains"/>
    <property type="match status" value="1"/>
</dbReference>
<dbReference type="GO" id="GO:0050661">
    <property type="term" value="F:NADP binding"/>
    <property type="evidence" value="ECO:0007669"/>
    <property type="project" value="InterPro"/>
</dbReference>
<dbReference type="AlphaFoldDB" id="A0A838Y4G4"/>
<feature type="domain" description="ACT" evidence="15">
    <location>
        <begin position="339"/>
        <end position="417"/>
    </location>
</feature>
<dbReference type="Pfam" id="PF00742">
    <property type="entry name" value="Homoserine_dh"/>
    <property type="match status" value="1"/>
</dbReference>
<evidence type="ECO:0000256" key="9">
    <source>
        <dbReference type="ARBA" id="ARBA00023002"/>
    </source>
</evidence>
<dbReference type="PROSITE" id="PS51671">
    <property type="entry name" value="ACT"/>
    <property type="match status" value="1"/>
</dbReference>
<evidence type="ECO:0000259" key="15">
    <source>
        <dbReference type="PROSITE" id="PS51671"/>
    </source>
</evidence>
<dbReference type="FunFam" id="3.30.360.10:FF:000005">
    <property type="entry name" value="Homoserine dehydrogenase"/>
    <property type="match status" value="1"/>
</dbReference>
<evidence type="ECO:0000256" key="6">
    <source>
        <dbReference type="ARBA" id="ARBA00022605"/>
    </source>
</evidence>
<comment type="caution">
    <text evidence="16">The sequence shown here is derived from an EMBL/GenBank/DDBJ whole genome shotgun (WGS) entry which is preliminary data.</text>
</comment>
<dbReference type="InterPro" id="IPR016204">
    <property type="entry name" value="HDH"/>
</dbReference>
<dbReference type="GO" id="GO:0004412">
    <property type="term" value="F:homoserine dehydrogenase activity"/>
    <property type="evidence" value="ECO:0007669"/>
    <property type="project" value="UniProtKB-EC"/>
</dbReference>
<dbReference type="UniPathway" id="UPA00050">
    <property type="reaction ID" value="UER00063"/>
</dbReference>
<evidence type="ECO:0000256" key="8">
    <source>
        <dbReference type="ARBA" id="ARBA00022857"/>
    </source>
</evidence>